<dbReference type="AlphaFoldDB" id="A0A4Y3KJJ1"/>
<dbReference type="RefSeq" id="WP_141369408.1">
    <property type="nucleotide sequence ID" value="NZ_BJLQ01000007.1"/>
</dbReference>
<protein>
    <submittedName>
        <fullName evidence="3">Uncharacterized protein</fullName>
    </submittedName>
</protein>
<dbReference type="Proteomes" id="UP000320461">
    <property type="component" value="Unassembled WGS sequence"/>
</dbReference>
<keyword evidence="4" id="KW-1185">Reference proteome</keyword>
<keyword evidence="2" id="KW-1133">Transmembrane helix</keyword>
<evidence type="ECO:0000313" key="3">
    <source>
        <dbReference type="EMBL" id="GEA83796.1"/>
    </source>
</evidence>
<proteinExistence type="predicted"/>
<dbReference type="EMBL" id="BJLQ01000007">
    <property type="protein sequence ID" value="GEA83796.1"/>
    <property type="molecule type" value="Genomic_DNA"/>
</dbReference>
<feature type="region of interest" description="Disordered" evidence="1">
    <location>
        <begin position="1"/>
        <end position="21"/>
    </location>
</feature>
<evidence type="ECO:0000313" key="4">
    <source>
        <dbReference type="Proteomes" id="UP000320461"/>
    </source>
</evidence>
<reference evidence="3 4" key="1">
    <citation type="submission" date="2019-06" db="EMBL/GenBank/DDBJ databases">
        <title>Whole genome shotgun sequence of Cellulomonas gelida NBRC 3748.</title>
        <authorList>
            <person name="Hosoyama A."/>
            <person name="Uohara A."/>
            <person name="Ohji S."/>
            <person name="Ichikawa N."/>
        </authorList>
    </citation>
    <scope>NUCLEOTIDE SEQUENCE [LARGE SCALE GENOMIC DNA]</scope>
    <source>
        <strain evidence="3 4">NBRC 3748</strain>
    </source>
</reference>
<gene>
    <name evidence="3" type="ORF">CGE01nite_10470</name>
</gene>
<organism evidence="3 4">
    <name type="scientific">Cellulomonas gelida</name>
    <dbReference type="NCBI Taxonomy" id="1712"/>
    <lineage>
        <taxon>Bacteria</taxon>
        <taxon>Bacillati</taxon>
        <taxon>Actinomycetota</taxon>
        <taxon>Actinomycetes</taxon>
        <taxon>Micrococcales</taxon>
        <taxon>Cellulomonadaceae</taxon>
        <taxon>Cellulomonas</taxon>
    </lineage>
</organism>
<evidence type="ECO:0000256" key="2">
    <source>
        <dbReference type="SAM" id="Phobius"/>
    </source>
</evidence>
<accession>A0A4Y3KJJ1</accession>
<feature type="transmembrane region" description="Helical" evidence="2">
    <location>
        <begin position="64"/>
        <end position="87"/>
    </location>
</feature>
<evidence type="ECO:0000256" key="1">
    <source>
        <dbReference type="SAM" id="MobiDB-lite"/>
    </source>
</evidence>
<feature type="transmembrane region" description="Helical" evidence="2">
    <location>
        <begin position="99"/>
        <end position="120"/>
    </location>
</feature>
<name>A0A4Y3KJJ1_9CELL</name>
<keyword evidence="2" id="KW-0472">Membrane</keyword>
<sequence length="140" mass="14364">MKRTARTEVDQPLGPGSTGEGVTAAIAELGPPEALAASVEHPRTLTADDRRAVTGAVVTAVTGLVLLVLLPPAGALVSLLALAVGVWLRVRRPDLRRNVWLGVGVVLAAVGVAAAVYWFVLARGSSTEVVPHDPVPSAVP</sequence>
<comment type="caution">
    <text evidence="3">The sequence shown here is derived from an EMBL/GenBank/DDBJ whole genome shotgun (WGS) entry which is preliminary data.</text>
</comment>
<keyword evidence="2" id="KW-0812">Transmembrane</keyword>